<proteinExistence type="predicted"/>
<sequence>MRAILGLILLTFFHSPLPAFFEGNGTSYFIEDVQVSLNDEQHHHLTWHPFENATYFIFGGNTPDFFPDFDSQESVFIAETQVPEFLVEYPFPFYKVTAYVDAPLDFEEKFAPRSLSEEDLKSFELPEDHKLRKKLDKIFSKNGVLASNNALKKAGFRRMIKCKAGMVVAKHPKLEGYRIKAYTDSYNGEEWQAFTRRIKGSRLIRKSIDAHQLNHLLNVPKKWLYAVPKEAGSPRKYILIVQDMDTLGWTLNANWFALHMTKAKLKALYTIIKENKLIDSVYPDNIPFSWDKRLNFVDIEHFNSTNHPIQYRKLLPYLSPEMQTYWKSLISQ</sequence>
<accession>A0A0C1EAN2</accession>
<dbReference type="AlphaFoldDB" id="A0A0C1EAN2"/>
<evidence type="ECO:0000313" key="3">
    <source>
        <dbReference type="Proteomes" id="UP000031307"/>
    </source>
</evidence>
<comment type="caution">
    <text evidence="2">The sequence shown here is derived from an EMBL/GenBank/DDBJ whole genome shotgun (WGS) entry which is preliminary data.</text>
</comment>
<feature type="chain" id="PRO_5002144050" evidence="1">
    <location>
        <begin position="22"/>
        <end position="332"/>
    </location>
</feature>
<protein>
    <submittedName>
        <fullName evidence="2">Uncharacterized protein</fullName>
    </submittedName>
</protein>
<evidence type="ECO:0000256" key="1">
    <source>
        <dbReference type="SAM" id="SignalP"/>
    </source>
</evidence>
<name>A0A0C1EAN2_9BACT</name>
<dbReference type="EMBL" id="JSAM01000035">
    <property type="protein sequence ID" value="KIA78157.1"/>
    <property type="molecule type" value="Genomic_DNA"/>
</dbReference>
<dbReference type="RefSeq" id="WP_006341798.1">
    <property type="nucleotide sequence ID" value="NZ_BAWW01000011.1"/>
</dbReference>
<dbReference type="Proteomes" id="UP000031307">
    <property type="component" value="Unassembled WGS sequence"/>
</dbReference>
<gene>
    <name evidence="2" type="ORF">DB43_EP00150</name>
</gene>
<keyword evidence="1" id="KW-0732">Signal</keyword>
<dbReference type="PATRIC" id="fig|83552.4.peg.659"/>
<evidence type="ECO:0000313" key="2">
    <source>
        <dbReference type="EMBL" id="KIA78157.1"/>
    </source>
</evidence>
<organism evidence="2 3">
    <name type="scientific">Parachlamydia acanthamoebae</name>
    <dbReference type="NCBI Taxonomy" id="83552"/>
    <lineage>
        <taxon>Bacteria</taxon>
        <taxon>Pseudomonadati</taxon>
        <taxon>Chlamydiota</taxon>
        <taxon>Chlamydiia</taxon>
        <taxon>Parachlamydiales</taxon>
        <taxon>Parachlamydiaceae</taxon>
        <taxon>Parachlamydia</taxon>
    </lineage>
</organism>
<reference evidence="2 3" key="1">
    <citation type="journal article" date="2014" name="Mol. Biol. Evol.">
        <title>Massive expansion of Ubiquitination-related gene families within the Chlamydiae.</title>
        <authorList>
            <person name="Domman D."/>
            <person name="Collingro A."/>
            <person name="Lagkouvardos I."/>
            <person name="Gehre L."/>
            <person name="Weinmaier T."/>
            <person name="Rattei T."/>
            <person name="Subtil A."/>
            <person name="Horn M."/>
        </authorList>
    </citation>
    <scope>NUCLEOTIDE SEQUENCE [LARGE SCALE GENOMIC DNA]</scope>
    <source>
        <strain evidence="2 3">OEW1</strain>
    </source>
</reference>
<dbReference type="OMA" id="EMDICEG"/>
<feature type="signal peptide" evidence="1">
    <location>
        <begin position="1"/>
        <end position="21"/>
    </location>
</feature>